<dbReference type="Gene3D" id="1.20.58.220">
    <property type="entry name" value="Phosphate transport system protein phou homolog 2, domain 2"/>
    <property type="match status" value="1"/>
</dbReference>
<reference evidence="2" key="1">
    <citation type="journal article" date="2015" name="Nature">
        <title>Complex archaea that bridge the gap between prokaryotes and eukaryotes.</title>
        <authorList>
            <person name="Spang A."/>
            <person name="Saw J.H."/>
            <person name="Jorgensen S.L."/>
            <person name="Zaremba-Niedzwiedzka K."/>
            <person name="Martijn J."/>
            <person name="Lind A.E."/>
            <person name="van Eijk R."/>
            <person name="Schleper C."/>
            <person name="Guy L."/>
            <person name="Ettema T.J."/>
        </authorList>
    </citation>
    <scope>NUCLEOTIDE SEQUENCE</scope>
</reference>
<proteinExistence type="inferred from homology"/>
<dbReference type="EMBL" id="LAZR01007737">
    <property type="protein sequence ID" value="KKM83286.1"/>
    <property type="molecule type" value="Genomic_DNA"/>
</dbReference>
<organism evidence="2">
    <name type="scientific">marine sediment metagenome</name>
    <dbReference type="NCBI Taxonomy" id="412755"/>
    <lineage>
        <taxon>unclassified sequences</taxon>
        <taxon>metagenomes</taxon>
        <taxon>ecological metagenomes</taxon>
    </lineage>
</organism>
<comment type="similarity">
    <text evidence="1">Belongs to the UPF0111 family.</text>
</comment>
<protein>
    <recommendedName>
        <fullName evidence="3">PhoU domain-containing protein</fullName>
    </recommendedName>
</protein>
<comment type="caution">
    <text evidence="2">The sequence shown here is derived from an EMBL/GenBank/DDBJ whole genome shotgun (WGS) entry which is preliminary data.</text>
</comment>
<evidence type="ECO:0000313" key="2">
    <source>
        <dbReference type="EMBL" id="KKM83286.1"/>
    </source>
</evidence>
<dbReference type="AlphaFoldDB" id="A0A0F9L7F1"/>
<evidence type="ECO:0008006" key="3">
    <source>
        <dbReference type="Google" id="ProtNLM"/>
    </source>
</evidence>
<gene>
    <name evidence="2" type="ORF">LCGC14_1310970</name>
</gene>
<sequence>MNLGKLRQDKKKKLKDAANTFHSEVLRGADLLHESINDLIKGKLDKTKLDKVVESEHIADKEKEDYISILYKDRRALPFLVEDRYRLIKYIDMVSDDSEELARGLKVFPFDLYEDIKENMQKLNDLYDKTVEKLVEMIALMETDFNGAYDKSFEIEHLKRESREVKYNILDVIYQKSNARSLQIYLTSKICIKLFDMIKRAEEISDFLRSLIVKYPSK</sequence>
<dbReference type="InterPro" id="IPR018445">
    <property type="entry name" value="Put_Phosphate_transp_reg"/>
</dbReference>
<dbReference type="Pfam" id="PF01865">
    <property type="entry name" value="PhoU_div"/>
    <property type="match status" value="1"/>
</dbReference>
<evidence type="ECO:0000256" key="1">
    <source>
        <dbReference type="ARBA" id="ARBA00008591"/>
    </source>
</evidence>
<name>A0A0F9L7F1_9ZZZZ</name>
<accession>A0A0F9L7F1</accession>
<dbReference type="InterPro" id="IPR038078">
    <property type="entry name" value="PhoU-like_sf"/>
</dbReference>